<dbReference type="EMBL" id="JANPWB010000009">
    <property type="protein sequence ID" value="KAJ1148390.1"/>
    <property type="molecule type" value="Genomic_DNA"/>
</dbReference>
<reference evidence="2" key="1">
    <citation type="journal article" date="2022" name="bioRxiv">
        <title>Sequencing and chromosome-scale assembly of the giantPleurodeles waltlgenome.</title>
        <authorList>
            <person name="Brown T."/>
            <person name="Elewa A."/>
            <person name="Iarovenko S."/>
            <person name="Subramanian E."/>
            <person name="Araus A.J."/>
            <person name="Petzold A."/>
            <person name="Susuki M."/>
            <person name="Suzuki K.-i.T."/>
            <person name="Hayashi T."/>
            <person name="Toyoda A."/>
            <person name="Oliveira C."/>
            <person name="Osipova E."/>
            <person name="Leigh N.D."/>
            <person name="Simon A."/>
            <person name="Yun M.H."/>
        </authorList>
    </citation>
    <scope>NUCLEOTIDE SEQUENCE</scope>
    <source>
        <strain evidence="2">20211129_DDA</strain>
        <tissue evidence="2">Liver</tissue>
    </source>
</reference>
<comment type="caution">
    <text evidence="2">The sequence shown here is derived from an EMBL/GenBank/DDBJ whole genome shotgun (WGS) entry which is preliminary data.</text>
</comment>
<dbReference type="Proteomes" id="UP001066276">
    <property type="component" value="Chromosome 5"/>
</dbReference>
<evidence type="ECO:0000313" key="3">
    <source>
        <dbReference type="Proteomes" id="UP001066276"/>
    </source>
</evidence>
<accession>A0AAV7RA78</accession>
<protein>
    <submittedName>
        <fullName evidence="2">Uncharacterized protein</fullName>
    </submittedName>
</protein>
<feature type="compositionally biased region" description="Basic and acidic residues" evidence="1">
    <location>
        <begin position="210"/>
        <end position="220"/>
    </location>
</feature>
<gene>
    <name evidence="2" type="ORF">NDU88_001227</name>
</gene>
<name>A0AAV7RA78_PLEWA</name>
<feature type="region of interest" description="Disordered" evidence="1">
    <location>
        <begin position="203"/>
        <end position="227"/>
    </location>
</feature>
<evidence type="ECO:0000256" key="1">
    <source>
        <dbReference type="SAM" id="MobiDB-lite"/>
    </source>
</evidence>
<dbReference type="AlphaFoldDB" id="A0AAV7RA78"/>
<organism evidence="2 3">
    <name type="scientific">Pleurodeles waltl</name>
    <name type="common">Iberian ribbed newt</name>
    <dbReference type="NCBI Taxonomy" id="8319"/>
    <lineage>
        <taxon>Eukaryota</taxon>
        <taxon>Metazoa</taxon>
        <taxon>Chordata</taxon>
        <taxon>Craniata</taxon>
        <taxon>Vertebrata</taxon>
        <taxon>Euteleostomi</taxon>
        <taxon>Amphibia</taxon>
        <taxon>Batrachia</taxon>
        <taxon>Caudata</taxon>
        <taxon>Salamandroidea</taxon>
        <taxon>Salamandridae</taxon>
        <taxon>Pleurodelinae</taxon>
        <taxon>Pleurodeles</taxon>
    </lineage>
</organism>
<evidence type="ECO:0000313" key="2">
    <source>
        <dbReference type="EMBL" id="KAJ1148390.1"/>
    </source>
</evidence>
<keyword evidence="3" id="KW-1185">Reference proteome</keyword>
<proteinExistence type="predicted"/>
<sequence>MVTFLKKYNKDPKKGIDRALRACQDKLLDISGPLAKILELALQAKETGASIHPEVLAGWTQCAICFLGNANCALASERRISVLLRIDPQLVDLASAEAGPLAEGQLFGDRFVKDNAKFVSTFTSLNKSQSSLKQMFKPLFGRTSRFRGCLTGRAFQQSPSRGSYARRRGYVQDPAQAGFYPSRTRGAQGCNFQEAAQDFQAASQKVNSAVRRDASRRGAEASDAATG</sequence>